<evidence type="ECO:0000256" key="1">
    <source>
        <dbReference type="SAM" id="Phobius"/>
    </source>
</evidence>
<keyword evidence="1" id="KW-1133">Transmembrane helix</keyword>
<proteinExistence type="predicted"/>
<dbReference type="InterPro" id="IPR010699">
    <property type="entry name" value="DUF1275"/>
</dbReference>
<dbReference type="RefSeq" id="WP_145073899.1">
    <property type="nucleotide sequence ID" value="NZ_JACIIY010000007.1"/>
</dbReference>
<protein>
    <submittedName>
        <fullName evidence="2">Uncharacterized membrane protein YoaK (UPF0700 family)</fullName>
    </submittedName>
</protein>
<dbReference type="Pfam" id="PF06912">
    <property type="entry name" value="DUF1275"/>
    <property type="match status" value="1"/>
</dbReference>
<gene>
    <name evidence="2" type="ORF">IQ35_02490</name>
</gene>
<feature type="transmembrane region" description="Helical" evidence="1">
    <location>
        <begin position="163"/>
        <end position="184"/>
    </location>
</feature>
<keyword evidence="3" id="KW-1185">Reference proteome</keyword>
<keyword evidence="1" id="KW-0472">Membrane</keyword>
<dbReference type="AlphaFoldDB" id="A0A562KBN2"/>
<sequence>MRRYDFPRHVMAMGLAALAGFIDALGFLKLGGLFVSFMSGNSTRLAAGLASGTSVALTAAGLIGAFVGGVLAGALLARVAGQWRKQAVLGLVTLLLGIGGMLTVMGHAGNGLTLLMAAAMGAVNNVFQRNGEVSIGVTYMTGALVKLGQALAAALTGGPRLGWLPYLLLWLGLMTGAVAGAALFPVMDLRALWIACAFSALLLAWSVRMGPLPMASPLA</sequence>
<feature type="transmembrane region" description="Helical" evidence="1">
    <location>
        <begin position="12"/>
        <end position="35"/>
    </location>
</feature>
<feature type="transmembrane region" description="Helical" evidence="1">
    <location>
        <begin position="191"/>
        <end position="208"/>
    </location>
</feature>
<comment type="caution">
    <text evidence="2">The sequence shown here is derived from an EMBL/GenBank/DDBJ whole genome shotgun (WGS) entry which is preliminary data.</text>
</comment>
<feature type="transmembrane region" description="Helical" evidence="1">
    <location>
        <begin position="88"/>
        <end position="105"/>
    </location>
</feature>
<feature type="transmembrane region" description="Helical" evidence="1">
    <location>
        <begin position="55"/>
        <end position="76"/>
    </location>
</feature>
<dbReference type="PANTHER" id="PTHR37314">
    <property type="entry name" value="SLR0142 PROTEIN"/>
    <property type="match status" value="1"/>
</dbReference>
<dbReference type="PANTHER" id="PTHR37314:SF4">
    <property type="entry name" value="UPF0700 TRANSMEMBRANE PROTEIN YOAK"/>
    <property type="match status" value="1"/>
</dbReference>
<reference evidence="2 3" key="1">
    <citation type="journal article" date="2015" name="Stand. Genomic Sci.">
        <title>Genomic Encyclopedia of Bacterial and Archaeal Type Strains, Phase III: the genomes of soil and plant-associated and newly described type strains.</title>
        <authorList>
            <person name="Whitman W.B."/>
            <person name="Woyke T."/>
            <person name="Klenk H.P."/>
            <person name="Zhou Y."/>
            <person name="Lilburn T.G."/>
            <person name="Beck B.J."/>
            <person name="De Vos P."/>
            <person name="Vandamme P."/>
            <person name="Eisen J.A."/>
            <person name="Garrity G."/>
            <person name="Hugenholtz P."/>
            <person name="Kyrpides N.C."/>
        </authorList>
    </citation>
    <scope>NUCLEOTIDE SEQUENCE [LARGE SCALE GENOMIC DNA]</scope>
    <source>
        <strain evidence="2 3">CGMCC 1.7748</strain>
    </source>
</reference>
<accession>A0A562KBN2</accession>
<evidence type="ECO:0000313" key="3">
    <source>
        <dbReference type="Proteomes" id="UP000316624"/>
    </source>
</evidence>
<keyword evidence="1" id="KW-0812">Transmembrane</keyword>
<name>A0A562KBN2_SPHWJ</name>
<dbReference type="Proteomes" id="UP000316624">
    <property type="component" value="Unassembled WGS sequence"/>
</dbReference>
<evidence type="ECO:0000313" key="2">
    <source>
        <dbReference type="EMBL" id="TWH92829.1"/>
    </source>
</evidence>
<dbReference type="EMBL" id="VLKK01000008">
    <property type="protein sequence ID" value="TWH92829.1"/>
    <property type="molecule type" value="Genomic_DNA"/>
</dbReference>
<organism evidence="2 3">
    <name type="scientific">Sphingobium wenxiniae (strain DSM 21828 / CGMCC 1.7748 / JZ-1)</name>
    <dbReference type="NCBI Taxonomy" id="595605"/>
    <lineage>
        <taxon>Bacteria</taxon>
        <taxon>Pseudomonadati</taxon>
        <taxon>Pseudomonadota</taxon>
        <taxon>Alphaproteobacteria</taxon>
        <taxon>Sphingomonadales</taxon>
        <taxon>Sphingomonadaceae</taxon>
        <taxon>Sphingobium</taxon>
    </lineage>
</organism>